<name>A0A916TI88_9ACTN</name>
<comment type="caution">
    <text evidence="2">The sequence shown here is derived from an EMBL/GenBank/DDBJ whole genome shotgun (WGS) entry which is preliminary data.</text>
</comment>
<dbReference type="Pfam" id="PF13482">
    <property type="entry name" value="RNase_H_2"/>
    <property type="match status" value="1"/>
</dbReference>
<dbReference type="NCBIfam" id="TIGR03491">
    <property type="entry name" value="TM0106 family RecB-like putative nuclease"/>
    <property type="match status" value="1"/>
</dbReference>
<dbReference type="EMBL" id="BMGC01000038">
    <property type="protein sequence ID" value="GGB44361.1"/>
    <property type="molecule type" value="Genomic_DNA"/>
</dbReference>
<dbReference type="Proteomes" id="UP000621454">
    <property type="component" value="Unassembled WGS sequence"/>
</dbReference>
<feature type="domain" description="YprB ribonuclease H-like" evidence="1">
    <location>
        <begin position="451"/>
        <end position="521"/>
    </location>
</feature>
<reference evidence="2" key="2">
    <citation type="submission" date="2020-09" db="EMBL/GenBank/DDBJ databases">
        <authorList>
            <person name="Sun Q."/>
            <person name="Zhou Y."/>
        </authorList>
    </citation>
    <scope>NUCLEOTIDE SEQUENCE</scope>
    <source>
        <strain evidence="2">CGMCC 1.12827</strain>
    </source>
</reference>
<dbReference type="AlphaFoldDB" id="A0A916TI88"/>
<evidence type="ECO:0000313" key="2">
    <source>
        <dbReference type="EMBL" id="GGB44361.1"/>
    </source>
</evidence>
<protein>
    <submittedName>
        <fullName evidence="2">Recombinase RecB</fullName>
    </submittedName>
</protein>
<organism evidence="2 3">
    <name type="scientific">Gordonia jinhuaensis</name>
    <dbReference type="NCBI Taxonomy" id="1517702"/>
    <lineage>
        <taxon>Bacteria</taxon>
        <taxon>Bacillati</taxon>
        <taxon>Actinomycetota</taxon>
        <taxon>Actinomycetes</taxon>
        <taxon>Mycobacteriales</taxon>
        <taxon>Gordoniaceae</taxon>
        <taxon>Gordonia</taxon>
    </lineage>
</organism>
<evidence type="ECO:0000259" key="1">
    <source>
        <dbReference type="Pfam" id="PF13482"/>
    </source>
</evidence>
<dbReference type="InterPro" id="IPR019993">
    <property type="entry name" value="RecB_nuclease_TM0106_put"/>
</dbReference>
<reference evidence="2" key="1">
    <citation type="journal article" date="2014" name="Int. J. Syst. Evol. Microbiol.">
        <title>Complete genome sequence of Corynebacterium casei LMG S-19264T (=DSM 44701T), isolated from a smear-ripened cheese.</title>
        <authorList>
            <consortium name="US DOE Joint Genome Institute (JGI-PGF)"/>
            <person name="Walter F."/>
            <person name="Albersmeier A."/>
            <person name="Kalinowski J."/>
            <person name="Ruckert C."/>
        </authorList>
    </citation>
    <scope>NUCLEOTIDE SEQUENCE</scope>
    <source>
        <strain evidence="2">CGMCC 1.12827</strain>
    </source>
</reference>
<evidence type="ECO:0000313" key="3">
    <source>
        <dbReference type="Proteomes" id="UP000621454"/>
    </source>
</evidence>
<dbReference type="InterPro" id="IPR038720">
    <property type="entry name" value="YprB_RNase_H-like_dom"/>
</dbReference>
<proteinExistence type="predicted"/>
<gene>
    <name evidence="2" type="ORF">GCM10011489_34810</name>
</gene>
<accession>A0A916TI88</accession>
<keyword evidence="3" id="KW-1185">Reference proteome</keyword>
<sequence>MLTVGGLGARDLAGCEHRTALDSSSSEVAATLPHTASAVRRMEAAALHRAQVRQTLRGFHRDSWIDISETGLQSHADRVEMTMRAISSGTRWIWSPALPDDPSGAHGSPEALVATPEGHVPVIVVNHRVSHAAPDRSRVARVTSETVTSPLWAWMPGRDPARSARPHRRDQLRLAHLRRILISAGVRTPWTGASIGLDADSVIITDLAPIWQGYLATFNRRRDIAAGREPTRPSRVGECRGCRWWPVSCEPRLLVDHDVSLVVNGQQATALRSHGVTSVDQLARASSAPDEWAGAPFDDAVVVARAWLADVPIVRRVPRPTIHRADVEVDVDMESHGEDGAYLWGTLLTDNTDPSVPVRYRPFASWSPLPTDDEARSFAEFWAWLSARRAEAAEAGKTFAAYCYSQSAENRWLRSSARRFSGFDGVPTLAEVDEFIDSDQWQDVFEAVADGFICPHGRGLKTIAPLAGFTWRDPEAGGEASMEWYRRAVGIGGRADIGQRTRLLQYNEDDVRATKVLREWIDQRAADEVPTIDELPLAGSAAQDDRRR</sequence>